<dbReference type="Proteomes" id="UP000264719">
    <property type="component" value="Unassembled WGS sequence"/>
</dbReference>
<keyword evidence="4" id="KW-0276">Fatty acid metabolism</keyword>
<evidence type="ECO:0000313" key="11">
    <source>
        <dbReference type="Proteomes" id="UP000264719"/>
    </source>
</evidence>
<evidence type="ECO:0000256" key="2">
    <source>
        <dbReference type="ARBA" id="ARBA00005254"/>
    </source>
</evidence>
<dbReference type="RefSeq" id="WP_216015270.1">
    <property type="nucleotide sequence ID" value="NZ_CAXAXR010000001.1"/>
</dbReference>
<comment type="catalytic activity">
    <reaction evidence="8">
        <text>a 4-saturated-(3S)-3-hydroxyacyl-CoA = a (3E)-enoyl-CoA + H2O</text>
        <dbReference type="Rhea" id="RHEA:20724"/>
        <dbReference type="ChEBI" id="CHEBI:15377"/>
        <dbReference type="ChEBI" id="CHEBI:58521"/>
        <dbReference type="ChEBI" id="CHEBI:137480"/>
        <dbReference type="EC" id="4.2.1.17"/>
    </reaction>
</comment>
<comment type="function">
    <text evidence="1">Could possibly oxidize fatty acids using specific components.</text>
</comment>
<dbReference type="EC" id="4.2.1.17" evidence="3"/>
<reference evidence="10 11" key="1">
    <citation type="journal article" date="2018" name="Nat. Biotechnol.">
        <title>A standardized bacterial taxonomy based on genome phylogeny substantially revises the tree of life.</title>
        <authorList>
            <person name="Parks D.H."/>
            <person name="Chuvochina M."/>
            <person name="Waite D.W."/>
            <person name="Rinke C."/>
            <person name="Skarshewski A."/>
            <person name="Chaumeil P.A."/>
            <person name="Hugenholtz P."/>
        </authorList>
    </citation>
    <scope>NUCLEOTIDE SEQUENCE [LARGE SCALE GENOMIC DNA]</scope>
    <source>
        <strain evidence="10">UBA9169</strain>
    </source>
</reference>
<comment type="catalytic activity">
    <reaction evidence="7">
        <text>a (3S)-3-hydroxyacyl-CoA = a (2E)-enoyl-CoA + H2O</text>
        <dbReference type="Rhea" id="RHEA:16105"/>
        <dbReference type="ChEBI" id="CHEBI:15377"/>
        <dbReference type="ChEBI" id="CHEBI:57318"/>
        <dbReference type="ChEBI" id="CHEBI:58856"/>
        <dbReference type="EC" id="4.2.1.17"/>
    </reaction>
</comment>
<dbReference type="FunFam" id="3.90.226.10:FF:000019">
    <property type="entry name" value="Enoyl-CoA hydratase, mitochondrial"/>
    <property type="match status" value="1"/>
</dbReference>
<evidence type="ECO:0000256" key="6">
    <source>
        <dbReference type="ARBA" id="ARBA00023239"/>
    </source>
</evidence>
<keyword evidence="5" id="KW-0443">Lipid metabolism</keyword>
<evidence type="ECO:0000313" key="10">
    <source>
        <dbReference type="EMBL" id="HAR54471.1"/>
    </source>
</evidence>
<dbReference type="InterPro" id="IPR014748">
    <property type="entry name" value="Enoyl-CoA_hydra_C"/>
</dbReference>
<accession>A0A348WIV9</accession>
<comment type="caution">
    <text evidence="10">The sequence shown here is derived from an EMBL/GenBank/DDBJ whole genome shotgun (WGS) entry which is preliminary data.</text>
</comment>
<dbReference type="EMBL" id="DMVW01000205">
    <property type="protein sequence ID" value="HAR54471.1"/>
    <property type="molecule type" value="Genomic_DNA"/>
</dbReference>
<proteinExistence type="inferred from homology"/>
<organism evidence="10 11">
    <name type="scientific">Roseovarius nubinhibens</name>
    <dbReference type="NCBI Taxonomy" id="314263"/>
    <lineage>
        <taxon>Bacteria</taxon>
        <taxon>Pseudomonadati</taxon>
        <taxon>Pseudomonadota</taxon>
        <taxon>Alphaproteobacteria</taxon>
        <taxon>Rhodobacterales</taxon>
        <taxon>Roseobacteraceae</taxon>
        <taxon>Roseovarius</taxon>
    </lineage>
</organism>
<evidence type="ECO:0000256" key="4">
    <source>
        <dbReference type="ARBA" id="ARBA00022832"/>
    </source>
</evidence>
<evidence type="ECO:0000256" key="1">
    <source>
        <dbReference type="ARBA" id="ARBA00002994"/>
    </source>
</evidence>
<dbReference type="CDD" id="cd06558">
    <property type="entry name" value="crotonase-like"/>
    <property type="match status" value="1"/>
</dbReference>
<sequence>MAYETIIVEVEDHVALITLNRPDALNALNDQLLSELVKALEDAQNNDKVRCIVITGSEKAFAAGADIKMMSEKSFVDVFAGDLFGPEAEGIMRIRKPIIAAVSGYALGGGCELAMMCDFIICSDTAKFGQPEINLGVIAGMGGSQRLTRFIGKSKSMDMNLTGRFMDAEEAERSGLVSRVVPAKKLMEETMSAAQKIAEKSMIAVMAVKEAVNRSYEVPLREGLLFERRVFQSLFATEDQKEGMSAFAEKREAQFRDK</sequence>
<dbReference type="FunFam" id="1.10.12.10:FF:000001">
    <property type="entry name" value="Probable enoyl-CoA hydratase, mitochondrial"/>
    <property type="match status" value="1"/>
</dbReference>
<evidence type="ECO:0000256" key="8">
    <source>
        <dbReference type="ARBA" id="ARBA00023717"/>
    </source>
</evidence>
<dbReference type="PANTHER" id="PTHR11941:SF54">
    <property type="entry name" value="ENOYL-COA HYDRATASE, MITOCHONDRIAL"/>
    <property type="match status" value="1"/>
</dbReference>
<evidence type="ECO:0000256" key="9">
    <source>
        <dbReference type="RuleBase" id="RU003707"/>
    </source>
</evidence>
<dbReference type="PANTHER" id="PTHR11941">
    <property type="entry name" value="ENOYL-COA HYDRATASE-RELATED"/>
    <property type="match status" value="1"/>
</dbReference>
<name>A0A348WIV9_9RHOB</name>
<comment type="similarity">
    <text evidence="2 9">Belongs to the enoyl-CoA hydratase/isomerase family.</text>
</comment>
<dbReference type="InterPro" id="IPR018376">
    <property type="entry name" value="Enoyl-CoA_hyd/isom_CS"/>
</dbReference>
<keyword evidence="6" id="KW-0456">Lyase</keyword>
<dbReference type="GO" id="GO:0006635">
    <property type="term" value="P:fatty acid beta-oxidation"/>
    <property type="evidence" value="ECO:0007669"/>
    <property type="project" value="TreeGrafter"/>
</dbReference>
<protein>
    <recommendedName>
        <fullName evidence="3">enoyl-CoA hydratase</fullName>
        <ecNumber evidence="3">4.2.1.17</ecNumber>
    </recommendedName>
</protein>
<dbReference type="NCBIfam" id="NF004517">
    <property type="entry name" value="PRK05862.1"/>
    <property type="match status" value="1"/>
</dbReference>
<dbReference type="Gene3D" id="3.90.226.10">
    <property type="entry name" value="2-enoyl-CoA Hydratase, Chain A, domain 1"/>
    <property type="match status" value="1"/>
</dbReference>
<evidence type="ECO:0000256" key="5">
    <source>
        <dbReference type="ARBA" id="ARBA00023098"/>
    </source>
</evidence>
<gene>
    <name evidence="10" type="ORF">DCS45_21740</name>
</gene>
<evidence type="ECO:0000256" key="3">
    <source>
        <dbReference type="ARBA" id="ARBA00012076"/>
    </source>
</evidence>
<dbReference type="SUPFAM" id="SSF52096">
    <property type="entry name" value="ClpP/crotonase"/>
    <property type="match status" value="1"/>
</dbReference>
<dbReference type="InterPro" id="IPR029045">
    <property type="entry name" value="ClpP/crotonase-like_dom_sf"/>
</dbReference>
<dbReference type="PROSITE" id="PS00166">
    <property type="entry name" value="ENOYL_COA_HYDRATASE"/>
    <property type="match status" value="1"/>
</dbReference>
<dbReference type="InterPro" id="IPR001753">
    <property type="entry name" value="Enoyl-CoA_hydra/iso"/>
</dbReference>
<dbReference type="Gene3D" id="1.10.12.10">
    <property type="entry name" value="Lyase 2-enoyl-coa Hydratase, Chain A, domain 2"/>
    <property type="match status" value="1"/>
</dbReference>
<dbReference type="GO" id="GO:0004300">
    <property type="term" value="F:enoyl-CoA hydratase activity"/>
    <property type="evidence" value="ECO:0007669"/>
    <property type="project" value="UniProtKB-EC"/>
</dbReference>
<dbReference type="Pfam" id="PF00378">
    <property type="entry name" value="ECH_1"/>
    <property type="match status" value="1"/>
</dbReference>
<dbReference type="AlphaFoldDB" id="A0A348WIV9"/>
<evidence type="ECO:0000256" key="7">
    <source>
        <dbReference type="ARBA" id="ARBA00023709"/>
    </source>
</evidence>